<evidence type="ECO:0000259" key="1">
    <source>
        <dbReference type="Pfam" id="PF13847"/>
    </source>
</evidence>
<sequence>MISSVPVDSNAPKYVHGHDSATLASHSVRTAANSCGYLLPHLKPGMGVLDIGCGPGSITLDLAEIVGPEGRVIGLENTAEPLCAARQMTEGRGDSGTRFVVGDVLQLPFPDGAFNVVHAHQVLQHAVDPVRALTEMHRVCAPGGVVAVRDADYAAMSWYPEYPGMERWRHAYRELAKRSGGEPDAGRHLRAWANAAGLADPVITTSAWTYADTASCRWWGNSQADRISGAIFRGRAETVPGTTEADVDEMVRAWRSWADHPDSCFTMPHGEMISFR</sequence>
<dbReference type="Gene3D" id="3.40.50.150">
    <property type="entry name" value="Vaccinia Virus protein VP39"/>
    <property type="match status" value="1"/>
</dbReference>
<dbReference type="Pfam" id="PF13847">
    <property type="entry name" value="Methyltransf_31"/>
    <property type="match status" value="1"/>
</dbReference>
<protein>
    <submittedName>
        <fullName evidence="2">Methyltransferase domain-containing protein</fullName>
    </submittedName>
</protein>
<keyword evidence="2" id="KW-0808">Transferase</keyword>
<dbReference type="PANTHER" id="PTHR43591">
    <property type="entry name" value="METHYLTRANSFERASE"/>
    <property type="match status" value="1"/>
</dbReference>
<keyword evidence="2" id="KW-0489">Methyltransferase</keyword>
<gene>
    <name evidence="2" type="ORF">OS129_07590</name>
</gene>
<evidence type="ECO:0000313" key="2">
    <source>
        <dbReference type="EMBL" id="MCX7468735.1"/>
    </source>
</evidence>
<dbReference type="AlphaFoldDB" id="A0A9Q4CB30"/>
<dbReference type="InterPro" id="IPR029063">
    <property type="entry name" value="SAM-dependent_MTases_sf"/>
</dbReference>
<name>A0A9Q4CB30_9CORY</name>
<accession>A0A9Q4CB30</accession>
<dbReference type="EMBL" id="JAPMKU010000003">
    <property type="protein sequence ID" value="MCX7468735.1"/>
    <property type="molecule type" value="Genomic_DNA"/>
</dbReference>
<dbReference type="SUPFAM" id="SSF53335">
    <property type="entry name" value="S-adenosyl-L-methionine-dependent methyltransferases"/>
    <property type="match status" value="1"/>
</dbReference>
<organism evidence="2 3">
    <name type="scientific">Corynebacterium pygosceleis</name>
    <dbReference type="NCBI Taxonomy" id="2800406"/>
    <lineage>
        <taxon>Bacteria</taxon>
        <taxon>Bacillati</taxon>
        <taxon>Actinomycetota</taxon>
        <taxon>Actinomycetes</taxon>
        <taxon>Mycobacteriales</taxon>
        <taxon>Corynebacteriaceae</taxon>
        <taxon>Corynebacterium</taxon>
    </lineage>
</organism>
<dbReference type="RefSeq" id="WP_248168172.1">
    <property type="nucleotide sequence ID" value="NZ_JALNJA010000003.1"/>
</dbReference>
<comment type="caution">
    <text evidence="2">The sequence shown here is derived from an EMBL/GenBank/DDBJ whole genome shotgun (WGS) entry which is preliminary data.</text>
</comment>
<dbReference type="InterPro" id="IPR025714">
    <property type="entry name" value="Methyltranfer_dom"/>
</dbReference>
<evidence type="ECO:0000313" key="3">
    <source>
        <dbReference type="Proteomes" id="UP001071478"/>
    </source>
</evidence>
<dbReference type="PANTHER" id="PTHR43591:SF24">
    <property type="entry name" value="2-METHOXY-6-POLYPRENYL-1,4-BENZOQUINOL METHYLASE, MITOCHONDRIAL"/>
    <property type="match status" value="1"/>
</dbReference>
<dbReference type="Proteomes" id="UP001071478">
    <property type="component" value="Unassembled WGS sequence"/>
</dbReference>
<dbReference type="CDD" id="cd02440">
    <property type="entry name" value="AdoMet_MTases"/>
    <property type="match status" value="1"/>
</dbReference>
<dbReference type="GO" id="GO:0032259">
    <property type="term" value="P:methylation"/>
    <property type="evidence" value="ECO:0007669"/>
    <property type="project" value="UniProtKB-KW"/>
</dbReference>
<reference evidence="2" key="1">
    <citation type="submission" date="2022-11" db="EMBL/GenBank/DDBJ databases">
        <title>Corynebacterium sp. isolated from Penguins.</title>
        <authorList>
            <person name="Sedlar K."/>
            <person name="Svec P."/>
        </authorList>
    </citation>
    <scope>NUCLEOTIDE SEQUENCE</scope>
    <source>
        <strain evidence="2">P7374</strain>
    </source>
</reference>
<dbReference type="GO" id="GO:0008168">
    <property type="term" value="F:methyltransferase activity"/>
    <property type="evidence" value="ECO:0007669"/>
    <property type="project" value="UniProtKB-KW"/>
</dbReference>
<proteinExistence type="predicted"/>
<feature type="domain" description="Methyltransferase" evidence="1">
    <location>
        <begin position="43"/>
        <end position="163"/>
    </location>
</feature>